<dbReference type="AlphaFoldDB" id="A0A6V6ZDM8"/>
<protein>
    <submittedName>
        <fullName evidence="1">Uncharacterized protein</fullName>
    </submittedName>
</protein>
<proteinExistence type="predicted"/>
<name>A0A6V6ZDM8_9FLAO</name>
<comment type="caution">
    <text evidence="1">The sequence shown here is derived from an EMBL/GenBank/DDBJ whole genome shotgun (WGS) entry which is preliminary data.</text>
</comment>
<accession>A0A6V6ZDM8</accession>
<evidence type="ECO:0000313" key="1">
    <source>
        <dbReference type="EMBL" id="CAD0009901.1"/>
    </source>
</evidence>
<dbReference type="Proteomes" id="UP000556700">
    <property type="component" value="Unassembled WGS sequence"/>
</dbReference>
<evidence type="ECO:0000313" key="2">
    <source>
        <dbReference type="Proteomes" id="UP000556700"/>
    </source>
</evidence>
<sequence>MALSAKICLYFLSACNTTKAIFQGRFKNASNGYHLKKIVYPEF</sequence>
<dbReference type="EMBL" id="CAIJDO010000332">
    <property type="protein sequence ID" value="CAD0009901.1"/>
    <property type="molecule type" value="Genomic_DNA"/>
</dbReference>
<reference evidence="1 2" key="1">
    <citation type="submission" date="2020-06" db="EMBL/GenBank/DDBJ databases">
        <authorList>
            <person name="Criscuolo A."/>
        </authorList>
    </citation>
    <scope>NUCLEOTIDE SEQUENCE [LARGE SCALE GENOMIC DNA]</scope>
    <source>
        <strain evidence="2">CIP 110025</strain>
    </source>
</reference>
<keyword evidence="2" id="KW-1185">Reference proteome</keyword>
<organism evidence="1 2">
    <name type="scientific">Flavobacterium chungangense</name>
    <dbReference type="NCBI Taxonomy" id="554283"/>
    <lineage>
        <taxon>Bacteria</taxon>
        <taxon>Pseudomonadati</taxon>
        <taxon>Bacteroidota</taxon>
        <taxon>Flavobacteriia</taxon>
        <taxon>Flavobacteriales</taxon>
        <taxon>Flavobacteriaceae</taxon>
        <taxon>Flavobacterium</taxon>
    </lineage>
</organism>
<gene>
    <name evidence="1" type="ORF">FLACHUCJ7_04541</name>
</gene>